<keyword evidence="3 4" id="KW-0687">Ribonucleoprotein</keyword>
<dbReference type="HAMAP" id="MF_01367">
    <property type="entry name" value="Ribosomal_uL14"/>
    <property type="match status" value="1"/>
</dbReference>
<dbReference type="Gene3D" id="2.40.150.20">
    <property type="entry name" value="Ribosomal protein L14"/>
    <property type="match status" value="1"/>
</dbReference>
<dbReference type="PANTHER" id="PTHR11761:SF3">
    <property type="entry name" value="LARGE RIBOSOMAL SUBUNIT PROTEIN UL14M"/>
    <property type="match status" value="1"/>
</dbReference>
<gene>
    <name evidence="5" type="primary">rpl14</name>
</gene>
<dbReference type="GO" id="GO:0006412">
    <property type="term" value="P:translation"/>
    <property type="evidence" value="ECO:0007669"/>
    <property type="project" value="InterPro"/>
</dbReference>
<dbReference type="SUPFAM" id="SSF50193">
    <property type="entry name" value="Ribosomal protein L14"/>
    <property type="match status" value="1"/>
</dbReference>
<protein>
    <submittedName>
        <fullName evidence="5">Ribosomal protein L14</fullName>
    </submittedName>
</protein>
<sequence>MITRKTQLKVYDNSGANTIECFHLYTKTSRKNIGQKFLASVKTKKSGQQTKIQKGQVVKAVLVQTKKKVRRLDGSYQKADVNAALLLQTQGETPVGTRVLPPIPYTLPKKTWAKVHALARYVF</sequence>
<geneLocation type="mitochondrion" evidence="5"/>
<organism evidence="5">
    <name type="scientific">Prasinococcus sp. CCMP1194</name>
    <dbReference type="NCBI Taxonomy" id="110672"/>
    <lineage>
        <taxon>Eukaryota</taxon>
        <taxon>Viridiplantae</taxon>
        <taxon>Prasinodermophyta</taxon>
        <taxon>Palmophyllophyceae</taxon>
        <taxon>Prasinococcales</taxon>
        <taxon>Prasinococcaceae</taxon>
        <taxon>Prasinococcus</taxon>
    </lineage>
</organism>
<dbReference type="Pfam" id="PF00238">
    <property type="entry name" value="Ribosomal_L14"/>
    <property type="match status" value="1"/>
</dbReference>
<dbReference type="GO" id="GO:0070180">
    <property type="term" value="F:large ribosomal subunit rRNA binding"/>
    <property type="evidence" value="ECO:0007669"/>
    <property type="project" value="TreeGrafter"/>
</dbReference>
<evidence type="ECO:0000256" key="4">
    <source>
        <dbReference type="RuleBase" id="RU003949"/>
    </source>
</evidence>
<comment type="similarity">
    <text evidence="1 4">Belongs to the universal ribosomal protein uL14 family.</text>
</comment>
<dbReference type="InterPro" id="IPR000218">
    <property type="entry name" value="Ribosomal_uL14"/>
</dbReference>
<evidence type="ECO:0000256" key="2">
    <source>
        <dbReference type="ARBA" id="ARBA00022980"/>
    </source>
</evidence>
<evidence type="ECO:0000313" key="5">
    <source>
        <dbReference type="EMBL" id="QGN73948.1"/>
    </source>
</evidence>
<evidence type="ECO:0000256" key="1">
    <source>
        <dbReference type="ARBA" id="ARBA00010745"/>
    </source>
</evidence>
<dbReference type="EMBL" id="MN662312">
    <property type="protein sequence ID" value="QGN73948.1"/>
    <property type="molecule type" value="Genomic_DNA"/>
</dbReference>
<keyword evidence="2 4" id="KW-0689">Ribosomal protein</keyword>
<reference evidence="5" key="1">
    <citation type="submission" date="2019-11" db="EMBL/GenBank/DDBJ databases">
        <title>Complete mitogenomes of the marine picoplanktonic green algae Prasinoderma sp. MBIC 10622 and Prasinococcus capsulatus CCMP 1194 (Palmophyllophyceae).</title>
        <authorList>
            <person name="Turmel M."/>
            <person name="Otis C."/>
            <person name="Lemieux C."/>
        </authorList>
    </citation>
    <scope>NUCLEOTIDE SEQUENCE</scope>
</reference>
<dbReference type="GO" id="GO:0003735">
    <property type="term" value="F:structural constituent of ribosome"/>
    <property type="evidence" value="ECO:0007669"/>
    <property type="project" value="InterPro"/>
</dbReference>
<evidence type="ECO:0000256" key="3">
    <source>
        <dbReference type="ARBA" id="ARBA00023274"/>
    </source>
</evidence>
<dbReference type="CDD" id="cd00337">
    <property type="entry name" value="Ribosomal_uL14"/>
    <property type="match status" value="1"/>
</dbReference>
<dbReference type="InterPro" id="IPR036853">
    <property type="entry name" value="Ribosomal_uL14_sf"/>
</dbReference>
<proteinExistence type="inferred from homology"/>
<dbReference type="AlphaFoldDB" id="A0A650AKL5"/>
<accession>A0A650AKL5</accession>
<dbReference type="PANTHER" id="PTHR11761">
    <property type="entry name" value="50S/60S RIBOSOMAL PROTEIN L14/L23"/>
    <property type="match status" value="1"/>
</dbReference>
<dbReference type="SMART" id="SM01374">
    <property type="entry name" value="Ribosomal_L14"/>
    <property type="match status" value="1"/>
</dbReference>
<dbReference type="GO" id="GO:0005762">
    <property type="term" value="C:mitochondrial large ribosomal subunit"/>
    <property type="evidence" value="ECO:0007669"/>
    <property type="project" value="TreeGrafter"/>
</dbReference>
<keyword evidence="5" id="KW-0496">Mitochondrion</keyword>
<name>A0A650AKL5_9VIRI</name>